<keyword evidence="1" id="KW-0812">Transmembrane</keyword>
<organism evidence="2 3">
    <name type="scientific">Flavobacterium terrae</name>
    <dbReference type="NCBI Taxonomy" id="415425"/>
    <lineage>
        <taxon>Bacteria</taxon>
        <taxon>Pseudomonadati</taxon>
        <taxon>Bacteroidota</taxon>
        <taxon>Flavobacteriia</taxon>
        <taxon>Flavobacteriales</taxon>
        <taxon>Flavobacteriaceae</taxon>
        <taxon>Flavobacterium</taxon>
    </lineage>
</organism>
<keyword evidence="3" id="KW-1185">Reference proteome</keyword>
<proteinExistence type="predicted"/>
<gene>
    <name evidence="2" type="ORF">SAMN05444363_0257</name>
</gene>
<protein>
    <recommendedName>
        <fullName evidence="4">DUF4345 domain-containing protein</fullName>
    </recommendedName>
</protein>
<evidence type="ECO:0000256" key="1">
    <source>
        <dbReference type="SAM" id="Phobius"/>
    </source>
</evidence>
<evidence type="ECO:0008006" key="4">
    <source>
        <dbReference type="Google" id="ProtNLM"/>
    </source>
</evidence>
<reference evidence="3" key="1">
    <citation type="submission" date="2016-11" db="EMBL/GenBank/DDBJ databases">
        <authorList>
            <person name="Varghese N."/>
            <person name="Submissions S."/>
        </authorList>
    </citation>
    <scope>NUCLEOTIDE SEQUENCE [LARGE SCALE GENOMIC DNA]</scope>
    <source>
        <strain evidence="3">DSM 18829</strain>
    </source>
</reference>
<keyword evidence="1" id="KW-1133">Transmembrane helix</keyword>
<evidence type="ECO:0000313" key="2">
    <source>
        <dbReference type="EMBL" id="SHI36854.1"/>
    </source>
</evidence>
<name>A0A1M6AK16_9FLAO</name>
<evidence type="ECO:0000313" key="3">
    <source>
        <dbReference type="Proteomes" id="UP000184488"/>
    </source>
</evidence>
<sequence length="133" mass="15058">MNKVSYYLVLVVAILTCLQFIPHAFLGYPAILEHVSKGEIQEPAAQGVQMIWIYSSIMMLLSGIWMFFIAKSIKMGEHLARLQGLFISIGLIAFGLSCSYIAQEVFNHLFFFTVEGILLLLSVTVFYKRKSQD</sequence>
<dbReference type="EMBL" id="FQZI01000001">
    <property type="protein sequence ID" value="SHI36854.1"/>
    <property type="molecule type" value="Genomic_DNA"/>
</dbReference>
<feature type="transmembrane region" description="Helical" evidence="1">
    <location>
        <begin position="82"/>
        <end position="102"/>
    </location>
</feature>
<accession>A0A1M6AK16</accession>
<dbReference type="STRING" id="415425.SAMN05444363_0257"/>
<dbReference type="Proteomes" id="UP000184488">
    <property type="component" value="Unassembled WGS sequence"/>
</dbReference>
<feature type="transmembrane region" description="Helical" evidence="1">
    <location>
        <begin position="51"/>
        <end position="70"/>
    </location>
</feature>
<keyword evidence="1" id="KW-0472">Membrane</keyword>
<dbReference type="AlphaFoldDB" id="A0A1M6AK16"/>
<feature type="transmembrane region" description="Helical" evidence="1">
    <location>
        <begin position="108"/>
        <end position="127"/>
    </location>
</feature>